<feature type="region of interest" description="Disordered" evidence="1">
    <location>
        <begin position="603"/>
        <end position="644"/>
    </location>
</feature>
<feature type="compositionally biased region" description="Low complexity" evidence="1">
    <location>
        <begin position="617"/>
        <end position="636"/>
    </location>
</feature>
<evidence type="ECO:0000313" key="2">
    <source>
        <dbReference type="EMBL" id="CEM16593.1"/>
    </source>
</evidence>
<feature type="compositionally biased region" description="Basic and acidic residues" evidence="1">
    <location>
        <begin position="133"/>
        <end position="158"/>
    </location>
</feature>
<feature type="region of interest" description="Disordered" evidence="1">
    <location>
        <begin position="1393"/>
        <end position="1470"/>
    </location>
</feature>
<reference evidence="2" key="1">
    <citation type="submission" date="2014-11" db="EMBL/GenBank/DDBJ databases">
        <authorList>
            <person name="Otto D Thomas"/>
            <person name="Naeem Raeece"/>
        </authorList>
    </citation>
    <scope>NUCLEOTIDE SEQUENCE</scope>
</reference>
<feature type="region of interest" description="Disordered" evidence="1">
    <location>
        <begin position="659"/>
        <end position="783"/>
    </location>
</feature>
<evidence type="ECO:0000256" key="1">
    <source>
        <dbReference type="SAM" id="MobiDB-lite"/>
    </source>
</evidence>
<sequence length="1569" mass="170841">MGDGKQNNKKKDVREHRRADPPSGQSAGGGCSGSVGMNFSDGSRKGTEASVSLQGDGPLQSWGMPGLFSSSSTQTGGPAFLPSVSEEAEDKRRSRITNITPRLFSPRASSSPLTTTRSRAREEGQETETGQGTEREIGHGKGRQDRGRFLSDEMEGRRRPAATVPCGRIFTRQRRCRGETSRTEGEEKEAAHSSPPTHRRDRDTARLSREETGIFAGLGEGGGGKRNSSAIRSPLPAAACLSDSGRGGSNQVGDGGSDAATQAHGEEQKEDEENDNFHVLGDSREEHDLSAPLLFLPGDLEEEEEEEEEEGDCRDHGVEKRLFGECGGASVGNGGIPKERCPHGRKKYFCKDCGGQGICKHGRFKFNCRECGASSFCEHGRKKYFCKDSGGKGSCDHKHNKHYCKECGGKGICQHGRTKYHCTICTEGRLPGCRERKRNENKERSLSQGPSHLLSGLPPRVRLSEEGEHFEVTGGEILGPPEGEERKDGEGTENGEERHGGERGERKREAAGGKRSGKGGCPHGRKKYDCKECGGKGICEHGRKKYYCKECGGKGICEHGHRKQQCKECGGKGICEHGHRKSRCKECGGGSGRLCMHEQCRGEKDERERSDPPPPSQHDSSSSSVPSSSSLPFQPSRRAGPLPYATPILSLTLPQLGGQGGGCCGDSGASPARPPAETLKDAPAEARPQVSVSPSLRAPTDHQISGERQSEGEGMECPPSASRLPDPLPAAAGEEGGQCPSALPSRPRRTAALFPPPTTRASARAKQQKHLGGEGMQTGGRREGLRLRRSKEGVEEGKDCQHSLIGVNANRFLFRQTSSHFLPKKLRGTTLQSGDGDPFEIPALDSPLYDDRFTYPRIRCEGEKEEIGLLETDIDDAIPMPPPHTEAFFDSEKMLNEQGGGFWRGGGGGGQPSVSPSPLPSPSQVPSLVLSSRSKATKKQKEEEERDAGKGGAIEEEIDHGEDGGGASASSSSSSSASPSSFLSPNRVEEERGERNEFCEHGLEKRLCAHCGEKSVRKEGKEGGEVLCPHRRNKYFCKHCGGIGSCNHKHNRSNCKECGPDGFCMHGRRRRKCKECRGLCRHGRKKDFCALCGGAEMILPECNHGLPPSLCQECSAAKRHPPDLPALPRYPHDPLGVSNPCLPQEEQDNRKKNLKKRSAVQEVRGNEKKARGDAETGENANEATESHSSNSHTNSRKSNLMAESLGKEIDKEKGDTSAVHQKRKRGREAAPPPSTAPDPSLSPRQFPVSPAGPAEPIPLAGSQSQQQTGLAASVAPALVPNEMVIWQASEETGRRFLGRVIRAHSRRNQIEVHVWGSPEEGLLRNRVFSPMWQSRDGTRPVYRHDRPPCHRPYTCIVPLHNVVERGMSLTQDSKLPPSSVSAHRAAFSQIGEAGQEPLHERGGEQEVERSGGEKRRRKEASGERETHTQKRKTEAGTAETENLLGKRQRTRPTAKALTPKEGEGPTEKKKVPKEVKNLVLFGWWKLTGNSQSLCFKTESMSPEEETRMHARAFWLIWRTMGSLSAALINSLLQLRLHDREIFDTDKGNLLHQVIVCHEVAAAECVEASE</sequence>
<feature type="compositionally biased region" description="Basic and acidic residues" evidence="1">
    <location>
        <begin position="1164"/>
        <end position="1174"/>
    </location>
</feature>
<feature type="compositionally biased region" description="Basic and acidic residues" evidence="1">
    <location>
        <begin position="939"/>
        <end position="949"/>
    </location>
</feature>
<gene>
    <name evidence="2" type="ORF">Cvel_18228</name>
</gene>
<feature type="compositionally biased region" description="Low complexity" evidence="1">
    <location>
        <begin position="968"/>
        <end position="981"/>
    </location>
</feature>
<feature type="compositionally biased region" description="Basic and acidic residues" evidence="1">
    <location>
        <begin position="483"/>
        <end position="512"/>
    </location>
</feature>
<feature type="compositionally biased region" description="Basic and acidic residues" evidence="1">
    <location>
        <begin position="176"/>
        <end position="191"/>
    </location>
</feature>
<feature type="compositionally biased region" description="Gly residues" evidence="1">
    <location>
        <begin position="216"/>
        <end position="225"/>
    </location>
</feature>
<feature type="compositionally biased region" description="Basic and acidic residues" evidence="1">
    <location>
        <begin position="9"/>
        <end position="20"/>
    </location>
</feature>
<feature type="compositionally biased region" description="Basic and acidic residues" evidence="1">
    <location>
        <begin position="1205"/>
        <end position="1215"/>
    </location>
</feature>
<protein>
    <submittedName>
        <fullName evidence="2">Uncharacterized protein</fullName>
    </submittedName>
</protein>
<dbReference type="VEuPathDB" id="CryptoDB:Cvel_18228"/>
<dbReference type="EMBL" id="CDMZ01000548">
    <property type="protein sequence ID" value="CEM16593.1"/>
    <property type="molecule type" value="Genomic_DNA"/>
</dbReference>
<feature type="compositionally biased region" description="Basic and acidic residues" evidence="1">
    <location>
        <begin position="198"/>
        <end position="212"/>
    </location>
</feature>
<feature type="compositionally biased region" description="Low complexity" evidence="1">
    <location>
        <begin position="1177"/>
        <end position="1193"/>
    </location>
</feature>
<feature type="compositionally biased region" description="Basic and acidic residues" evidence="1">
    <location>
        <begin position="436"/>
        <end position="445"/>
    </location>
</feature>
<accession>A0A0G4FQ78</accession>
<feature type="region of interest" description="Disordered" evidence="1">
    <location>
        <begin position="1"/>
        <end position="274"/>
    </location>
</feature>
<feature type="compositionally biased region" description="Basic and acidic residues" evidence="1">
    <location>
        <begin position="1458"/>
        <end position="1470"/>
    </location>
</feature>
<feature type="region of interest" description="Disordered" evidence="1">
    <location>
        <begin position="436"/>
        <end position="458"/>
    </location>
</feature>
<name>A0A0G4FQ78_9ALVE</name>
<dbReference type="PROSITE" id="PS51257">
    <property type="entry name" value="PROKAR_LIPOPROTEIN"/>
    <property type="match status" value="1"/>
</dbReference>
<feature type="region of interest" description="Disordered" evidence="1">
    <location>
        <begin position="1125"/>
        <end position="1268"/>
    </location>
</feature>
<feature type="region of interest" description="Disordered" evidence="1">
    <location>
        <begin position="896"/>
        <end position="989"/>
    </location>
</feature>
<feature type="compositionally biased region" description="Basic and acidic residues" evidence="1">
    <location>
        <begin position="1397"/>
        <end position="1434"/>
    </location>
</feature>
<feature type="compositionally biased region" description="Gly residues" evidence="1">
    <location>
        <begin position="245"/>
        <end position="256"/>
    </location>
</feature>
<feature type="region of interest" description="Disordered" evidence="1">
    <location>
        <begin position="471"/>
        <end position="525"/>
    </location>
</feature>
<feature type="compositionally biased region" description="Polar residues" evidence="1">
    <location>
        <begin position="107"/>
        <end position="117"/>
    </location>
</feature>
<feature type="compositionally biased region" description="Gly residues" evidence="1">
    <location>
        <begin position="898"/>
        <end position="911"/>
    </location>
</feature>
<organism evidence="2">
    <name type="scientific">Chromera velia CCMP2878</name>
    <dbReference type="NCBI Taxonomy" id="1169474"/>
    <lineage>
        <taxon>Eukaryota</taxon>
        <taxon>Sar</taxon>
        <taxon>Alveolata</taxon>
        <taxon>Colpodellida</taxon>
        <taxon>Chromeraceae</taxon>
        <taxon>Chromera</taxon>
    </lineage>
</organism>
<proteinExistence type="predicted"/>